<dbReference type="Proteomes" id="UP000812966">
    <property type="component" value="Unassembled WGS sequence"/>
</dbReference>
<dbReference type="InterPro" id="IPR003961">
    <property type="entry name" value="FN3_dom"/>
</dbReference>
<feature type="compositionally biased region" description="Polar residues" evidence="1">
    <location>
        <begin position="301"/>
        <end position="319"/>
    </location>
</feature>
<feature type="compositionally biased region" description="Low complexity" evidence="1">
    <location>
        <begin position="660"/>
        <end position="673"/>
    </location>
</feature>
<feature type="compositionally biased region" description="Basic and acidic residues" evidence="1">
    <location>
        <begin position="408"/>
        <end position="422"/>
    </location>
</feature>
<feature type="compositionally biased region" description="Acidic residues" evidence="1">
    <location>
        <begin position="633"/>
        <end position="643"/>
    </location>
</feature>
<dbReference type="InterPro" id="IPR001357">
    <property type="entry name" value="BRCT_dom"/>
</dbReference>
<dbReference type="Pfam" id="PF16893">
    <property type="entry name" value="fn3_2"/>
    <property type="match status" value="1"/>
</dbReference>
<dbReference type="InterPro" id="IPR052827">
    <property type="entry name" value="CHS_Export/Cell_Fusion_Reg"/>
</dbReference>
<dbReference type="GO" id="GO:0046983">
    <property type="term" value="F:protein dimerization activity"/>
    <property type="evidence" value="ECO:0007669"/>
    <property type="project" value="InterPro"/>
</dbReference>
<feature type="compositionally biased region" description="Low complexity" evidence="1">
    <location>
        <begin position="532"/>
        <end position="544"/>
    </location>
</feature>
<dbReference type="AlphaFoldDB" id="A0A8K0JUZ9"/>
<feature type="compositionally biased region" description="Basic residues" evidence="1">
    <location>
        <begin position="674"/>
        <end position="684"/>
    </location>
</feature>
<dbReference type="InterPro" id="IPR031669">
    <property type="entry name" value="Fn3_2"/>
</dbReference>
<evidence type="ECO:0000259" key="3">
    <source>
        <dbReference type="PROSITE" id="PS50853"/>
    </source>
</evidence>
<gene>
    <name evidence="4" type="ORF">FFLO_01264</name>
</gene>
<dbReference type="GO" id="GO:0005802">
    <property type="term" value="C:trans-Golgi network"/>
    <property type="evidence" value="ECO:0007669"/>
    <property type="project" value="TreeGrafter"/>
</dbReference>
<feature type="compositionally biased region" description="Polar residues" evidence="1">
    <location>
        <begin position="338"/>
        <end position="355"/>
    </location>
</feature>
<accession>A0A8K0JUZ9</accession>
<feature type="region of interest" description="Disordered" evidence="1">
    <location>
        <begin position="255"/>
        <end position="684"/>
    </location>
</feature>
<dbReference type="PANTHER" id="PTHR47351:SF1">
    <property type="entry name" value="CHITIN BIOSYNTHESIS PROTEIN CHS5"/>
    <property type="match status" value="1"/>
</dbReference>
<organism evidence="4 5">
    <name type="scientific">Filobasidium floriforme</name>
    <dbReference type="NCBI Taxonomy" id="5210"/>
    <lineage>
        <taxon>Eukaryota</taxon>
        <taxon>Fungi</taxon>
        <taxon>Dikarya</taxon>
        <taxon>Basidiomycota</taxon>
        <taxon>Agaricomycotina</taxon>
        <taxon>Tremellomycetes</taxon>
        <taxon>Filobasidiales</taxon>
        <taxon>Filobasidiaceae</taxon>
        <taxon>Filobasidium</taxon>
    </lineage>
</organism>
<evidence type="ECO:0000259" key="2">
    <source>
        <dbReference type="PROSITE" id="PS50172"/>
    </source>
</evidence>
<dbReference type="GO" id="GO:0000747">
    <property type="term" value="P:conjugation with cellular fusion"/>
    <property type="evidence" value="ECO:0007669"/>
    <property type="project" value="TreeGrafter"/>
</dbReference>
<protein>
    <recommendedName>
        <fullName evidence="6">Chitin biosynthesis protein</fullName>
    </recommendedName>
</protein>
<evidence type="ECO:0008006" key="6">
    <source>
        <dbReference type="Google" id="ProtNLM"/>
    </source>
</evidence>
<feature type="compositionally biased region" description="Basic and acidic residues" evidence="1">
    <location>
        <begin position="363"/>
        <end position="375"/>
    </location>
</feature>
<proteinExistence type="predicted"/>
<dbReference type="PANTHER" id="PTHR47351">
    <property type="entry name" value="CHITIN BIOSYNTHESIS PROTEIN CHS5"/>
    <property type="match status" value="1"/>
</dbReference>
<feature type="compositionally biased region" description="Polar residues" evidence="1">
    <location>
        <begin position="593"/>
        <end position="604"/>
    </location>
</feature>
<dbReference type="SUPFAM" id="SSF52113">
    <property type="entry name" value="BRCT domain"/>
    <property type="match status" value="1"/>
</dbReference>
<dbReference type="Pfam" id="PF16892">
    <property type="entry name" value="CHS5_N"/>
    <property type="match status" value="1"/>
</dbReference>
<dbReference type="Gene3D" id="2.60.40.10">
    <property type="entry name" value="Immunoglobulins"/>
    <property type="match status" value="1"/>
</dbReference>
<comment type="caution">
    <text evidence="4">The sequence shown here is derived from an EMBL/GenBank/DDBJ whole genome shotgun (WGS) entry which is preliminary data.</text>
</comment>
<evidence type="ECO:0000256" key="1">
    <source>
        <dbReference type="SAM" id="MobiDB-lite"/>
    </source>
</evidence>
<dbReference type="SUPFAM" id="SSF49265">
    <property type="entry name" value="Fibronectin type III"/>
    <property type="match status" value="1"/>
</dbReference>
<sequence length="684" mass="72964">MAILIGDRAHLIEFPSLLLPPGVTSGSIVNISVNRNLAAENAQLKDFWSLQDSILQEYGLDSPAAPELKLRHVTQTSVTLEWPALILAKADVRSLEIFKNGERLATIPNPRGNTSTKLSSLQSNEEYTFQLVLKTTAGTYPSNIIRVRTHTMNDTSGISVCFGNVEDPTALSHAKQALEQMRAKWTDKIQIDTTHFVCTNAGPAGTVYGEGSMAPSPEFQKATQMSLPIVLPQWVLACHGERKLVPVSNYGLGSAPAQSNNAQQFVRRPSNNSRRNSMTEAAEQLGNRRAPSPETIARMSMNPTSPTLETQSGSGSRQMGATPPETRKEITGEPKRSAVTTAVPNQTAEVEQQAASPPRTKSPRPEANGKLDRRFKFPNSPSPPVSGSTSTFPASSTEAEVVAPTEVVQEKEKEEAVKEQIEGPKAAEPQVEPTFTSSEPIKITEEPKSMTGTNEAAGSPVASSSQTGKASASESKGEEDDLKTKAKEWMERQNTVELDSAGHETKQAESNAQDEGEQTVKPSEVDAPVEPPTAAETIAAEPVPQLASASGDAEDETEATKHIVVEDVTEETVPISSGGEDKVESPDQVVPAQESQQATPAETGSKSEKTEIVDVLQDLETEGGADLAKDENENGNEDEDEADTPAGASTPADPSEVGMTGQAQGQTKSTGTGKKNKKKGKKGK</sequence>
<dbReference type="InterPro" id="IPR036116">
    <property type="entry name" value="FN3_sf"/>
</dbReference>
<evidence type="ECO:0000313" key="4">
    <source>
        <dbReference type="EMBL" id="KAG7567005.1"/>
    </source>
</evidence>
<dbReference type="InterPro" id="IPR036420">
    <property type="entry name" value="BRCT_dom_sf"/>
</dbReference>
<dbReference type="Gene3D" id="3.40.50.10190">
    <property type="entry name" value="BRCT domain"/>
    <property type="match status" value="1"/>
</dbReference>
<evidence type="ECO:0000313" key="5">
    <source>
        <dbReference type="Proteomes" id="UP000812966"/>
    </source>
</evidence>
<dbReference type="Pfam" id="PF00533">
    <property type="entry name" value="BRCT"/>
    <property type="match status" value="1"/>
</dbReference>
<feature type="domain" description="BRCT" evidence="2">
    <location>
        <begin position="150"/>
        <end position="252"/>
    </location>
</feature>
<feature type="compositionally biased region" description="Polar residues" evidence="1">
    <location>
        <begin position="450"/>
        <end position="474"/>
    </location>
</feature>
<keyword evidence="5" id="KW-1185">Reference proteome</keyword>
<dbReference type="GO" id="GO:0034044">
    <property type="term" value="C:exomer complex"/>
    <property type="evidence" value="ECO:0007669"/>
    <property type="project" value="TreeGrafter"/>
</dbReference>
<feature type="domain" description="Fibronectin type-III" evidence="3">
    <location>
        <begin position="62"/>
        <end position="154"/>
    </location>
</feature>
<feature type="compositionally biased region" description="Low complexity" evidence="1">
    <location>
        <begin position="267"/>
        <end position="276"/>
    </location>
</feature>
<dbReference type="PROSITE" id="PS50853">
    <property type="entry name" value="FN3"/>
    <property type="match status" value="1"/>
</dbReference>
<dbReference type="CDD" id="cd00063">
    <property type="entry name" value="FN3"/>
    <property type="match status" value="1"/>
</dbReference>
<dbReference type="InterPro" id="IPR031673">
    <property type="entry name" value="Chs5_N"/>
</dbReference>
<feature type="compositionally biased region" description="Basic and acidic residues" evidence="1">
    <location>
        <begin position="482"/>
        <end position="491"/>
    </location>
</feature>
<dbReference type="PROSITE" id="PS50172">
    <property type="entry name" value="BRCT"/>
    <property type="match status" value="1"/>
</dbReference>
<dbReference type="Gene3D" id="6.20.120.50">
    <property type="match status" value="1"/>
</dbReference>
<dbReference type="EMBL" id="JABELV010000017">
    <property type="protein sequence ID" value="KAG7567005.1"/>
    <property type="molecule type" value="Genomic_DNA"/>
</dbReference>
<dbReference type="InterPro" id="IPR013783">
    <property type="entry name" value="Ig-like_fold"/>
</dbReference>
<reference evidence="4" key="1">
    <citation type="submission" date="2020-04" db="EMBL/GenBank/DDBJ databases">
        <title>Analysis of mating type loci in Filobasidium floriforme.</title>
        <authorList>
            <person name="Nowrousian M."/>
        </authorList>
    </citation>
    <scope>NUCLEOTIDE SEQUENCE</scope>
    <source>
        <strain evidence="4">CBS 6242</strain>
    </source>
</reference>
<dbReference type="GO" id="GO:0006893">
    <property type="term" value="P:Golgi to plasma membrane transport"/>
    <property type="evidence" value="ECO:0007669"/>
    <property type="project" value="TreeGrafter"/>
</dbReference>
<name>A0A8K0JUZ9_9TREE</name>
<feature type="compositionally biased region" description="Low complexity" evidence="1">
    <location>
        <begin position="385"/>
        <end position="407"/>
    </location>
</feature>
<feature type="compositionally biased region" description="Basic and acidic residues" evidence="1">
    <location>
        <begin position="325"/>
        <end position="336"/>
    </location>
</feature>